<evidence type="ECO:0000313" key="2">
    <source>
        <dbReference type="Proteomes" id="UP000664132"/>
    </source>
</evidence>
<comment type="caution">
    <text evidence="1">The sequence shown here is derived from an EMBL/GenBank/DDBJ whole genome shotgun (WGS) entry which is preliminary data.</text>
</comment>
<proteinExistence type="predicted"/>
<name>A0A8H7VZL4_9HELO</name>
<protein>
    <submittedName>
        <fullName evidence="1">Uncharacterized protein</fullName>
    </submittedName>
</protein>
<dbReference type="EMBL" id="JAFJYH010000461">
    <property type="protein sequence ID" value="KAG4411565.1"/>
    <property type="molecule type" value="Genomic_DNA"/>
</dbReference>
<dbReference type="AlphaFoldDB" id="A0A8H7VZL4"/>
<keyword evidence="2" id="KW-1185">Reference proteome</keyword>
<evidence type="ECO:0000313" key="1">
    <source>
        <dbReference type="EMBL" id="KAG4411565.1"/>
    </source>
</evidence>
<organism evidence="1 2">
    <name type="scientific">Cadophora malorum</name>
    <dbReference type="NCBI Taxonomy" id="108018"/>
    <lineage>
        <taxon>Eukaryota</taxon>
        <taxon>Fungi</taxon>
        <taxon>Dikarya</taxon>
        <taxon>Ascomycota</taxon>
        <taxon>Pezizomycotina</taxon>
        <taxon>Leotiomycetes</taxon>
        <taxon>Helotiales</taxon>
        <taxon>Ploettnerulaceae</taxon>
        <taxon>Cadophora</taxon>
    </lineage>
</organism>
<accession>A0A8H7VZL4</accession>
<dbReference type="OrthoDB" id="5290671at2759"/>
<reference evidence="1" key="1">
    <citation type="submission" date="2021-02" db="EMBL/GenBank/DDBJ databases">
        <title>Genome sequence Cadophora malorum strain M34.</title>
        <authorList>
            <person name="Stefanovic E."/>
            <person name="Vu D."/>
            <person name="Scully C."/>
            <person name="Dijksterhuis J."/>
            <person name="Roader J."/>
            <person name="Houbraken J."/>
        </authorList>
    </citation>
    <scope>NUCLEOTIDE SEQUENCE</scope>
    <source>
        <strain evidence="1">M34</strain>
    </source>
</reference>
<sequence>MKGYFGVMTLSACSSCDLHGNGEKVQLEDKHCLWQPKNNTETKDEPLWHLRVSVLKDQEARGDCQSRRFAFKSLHHLTHAANQLDAAFGQTLDIKKCGVETPDAMGGRVNDGRSENITIEFESDTSPESWKAFLARLKSLEDGWEHEGMSVL</sequence>
<dbReference type="Proteomes" id="UP000664132">
    <property type="component" value="Unassembled WGS sequence"/>
</dbReference>
<gene>
    <name evidence="1" type="ORF">IFR04_015304</name>
</gene>